<dbReference type="SUPFAM" id="SSF52540">
    <property type="entry name" value="P-loop containing nucleoside triphosphate hydrolases"/>
    <property type="match status" value="1"/>
</dbReference>
<dbReference type="PANTHER" id="PTHR47958">
    <property type="entry name" value="ATP-DEPENDENT RNA HELICASE DBP3"/>
    <property type="match status" value="1"/>
</dbReference>
<dbReference type="AlphaFoldDB" id="A0A0C2FTS9"/>
<sequence>STGTSSLEVLHISVSKLKFLVLDEADMLLRDGRDSHLESILSDEKFPRRCHIIKVENRQTLLFSATFPPDVEQLAGKVLKKNYVKVSNGARGRANTRVTQQFVQADGTCGKNETLFGMLEEQRDKLAKDGTVMRTLIFVGTKKQADFVALMLTEKGVKAASING</sequence>
<keyword evidence="5" id="KW-1185">Reference proteome</keyword>
<evidence type="ECO:0000256" key="2">
    <source>
        <dbReference type="ARBA" id="ARBA00022806"/>
    </source>
</evidence>
<keyword evidence="2" id="KW-0547">Nucleotide-binding</keyword>
<reference evidence="4 5" key="1">
    <citation type="submission" date="2013-12" db="EMBL/GenBank/DDBJ databases">
        <title>Draft genome of the parsitic nematode Ancylostoma duodenale.</title>
        <authorList>
            <person name="Mitreva M."/>
        </authorList>
    </citation>
    <scope>NUCLEOTIDE SEQUENCE [LARGE SCALE GENOMIC DNA]</scope>
    <source>
        <strain evidence="4 5">Zhejiang</strain>
    </source>
</reference>
<dbReference type="OrthoDB" id="5871318at2759"/>
<accession>A0A0C2FTS9</accession>
<feature type="non-terminal residue" evidence="4">
    <location>
        <position position="1"/>
    </location>
</feature>
<evidence type="ECO:0000313" key="4">
    <source>
        <dbReference type="EMBL" id="KIH48301.1"/>
    </source>
</evidence>
<keyword evidence="2" id="KW-0347">Helicase</keyword>
<dbReference type="PROSITE" id="PS51192">
    <property type="entry name" value="HELICASE_ATP_BIND_1"/>
    <property type="match status" value="1"/>
</dbReference>
<evidence type="ECO:0000256" key="1">
    <source>
        <dbReference type="ARBA" id="ARBA00022801"/>
    </source>
</evidence>
<dbReference type="InterPro" id="IPR011545">
    <property type="entry name" value="DEAD/DEAH_box_helicase_dom"/>
</dbReference>
<dbReference type="InterPro" id="IPR014001">
    <property type="entry name" value="Helicase_ATP-bd"/>
</dbReference>
<feature type="non-terminal residue" evidence="4">
    <location>
        <position position="164"/>
    </location>
</feature>
<protein>
    <recommendedName>
        <fullName evidence="3">Helicase ATP-binding domain-containing protein</fullName>
    </recommendedName>
</protein>
<dbReference type="GO" id="GO:0005524">
    <property type="term" value="F:ATP binding"/>
    <property type="evidence" value="ECO:0007669"/>
    <property type="project" value="InterPro"/>
</dbReference>
<feature type="domain" description="Helicase ATP-binding" evidence="3">
    <location>
        <begin position="1"/>
        <end position="85"/>
    </location>
</feature>
<gene>
    <name evidence="4" type="ORF">ANCDUO_21631</name>
</gene>
<keyword evidence="1" id="KW-0378">Hydrolase</keyword>
<evidence type="ECO:0000259" key="3">
    <source>
        <dbReference type="PROSITE" id="PS51192"/>
    </source>
</evidence>
<proteinExistence type="predicted"/>
<dbReference type="Gene3D" id="3.40.50.300">
    <property type="entry name" value="P-loop containing nucleotide triphosphate hydrolases"/>
    <property type="match status" value="2"/>
</dbReference>
<name>A0A0C2FTS9_9BILA</name>
<dbReference type="InterPro" id="IPR027417">
    <property type="entry name" value="P-loop_NTPase"/>
</dbReference>
<dbReference type="GO" id="GO:0004386">
    <property type="term" value="F:helicase activity"/>
    <property type="evidence" value="ECO:0007669"/>
    <property type="project" value="UniProtKB-KW"/>
</dbReference>
<evidence type="ECO:0000313" key="5">
    <source>
        <dbReference type="Proteomes" id="UP000054047"/>
    </source>
</evidence>
<dbReference type="GO" id="GO:0003676">
    <property type="term" value="F:nucleic acid binding"/>
    <property type="evidence" value="ECO:0007669"/>
    <property type="project" value="InterPro"/>
</dbReference>
<dbReference type="GO" id="GO:0016787">
    <property type="term" value="F:hydrolase activity"/>
    <property type="evidence" value="ECO:0007669"/>
    <property type="project" value="UniProtKB-KW"/>
</dbReference>
<organism evidence="4 5">
    <name type="scientific">Ancylostoma duodenale</name>
    <dbReference type="NCBI Taxonomy" id="51022"/>
    <lineage>
        <taxon>Eukaryota</taxon>
        <taxon>Metazoa</taxon>
        <taxon>Ecdysozoa</taxon>
        <taxon>Nematoda</taxon>
        <taxon>Chromadorea</taxon>
        <taxon>Rhabditida</taxon>
        <taxon>Rhabditina</taxon>
        <taxon>Rhabditomorpha</taxon>
        <taxon>Strongyloidea</taxon>
        <taxon>Ancylostomatidae</taxon>
        <taxon>Ancylostomatinae</taxon>
        <taxon>Ancylostoma</taxon>
    </lineage>
</organism>
<dbReference type="Pfam" id="PF00270">
    <property type="entry name" value="DEAD"/>
    <property type="match status" value="1"/>
</dbReference>
<keyword evidence="2" id="KW-0067">ATP-binding</keyword>
<dbReference type="Proteomes" id="UP000054047">
    <property type="component" value="Unassembled WGS sequence"/>
</dbReference>
<dbReference type="EMBL" id="KN760784">
    <property type="protein sequence ID" value="KIH48301.1"/>
    <property type="molecule type" value="Genomic_DNA"/>
</dbReference>